<dbReference type="EMBL" id="KE145359">
    <property type="protein sequence ID" value="EPE32676.1"/>
    <property type="molecule type" value="Genomic_DNA"/>
</dbReference>
<accession>S3DKU0</accession>
<keyword evidence="2" id="KW-1185">Reference proteome</keyword>
<dbReference type="GeneID" id="19466862"/>
<evidence type="ECO:0000313" key="1">
    <source>
        <dbReference type="EMBL" id="EPE32676.1"/>
    </source>
</evidence>
<dbReference type="RefSeq" id="XP_008080688.1">
    <property type="nucleotide sequence ID" value="XM_008082497.1"/>
</dbReference>
<name>S3DKU0_GLAL2</name>
<proteinExistence type="predicted"/>
<dbReference type="HOGENOM" id="CLU_1069791_0_0_1"/>
<sequence length="260" mass="29711">MRPQVRNLAAKHSRRAKKLMLMISTVMFFLFLLHLLPSIKVQAWSSDDEVYFGWPFPLYKEMNETHRAFVLRGPPHPVRRYSPEYKRVACWQNDGVWIAKLSPIEMAHLEVNPFHNVSRSMNQADEDDFCARLRTYGASFWDIEPSISPYPVRSCHYLDCYRNEPKINVDLKLGFPPSGGAWVLKVGENGLDYQTVANSGLDYALTMEDRCLVLKDLGAKFCSSLAACSETASFLTEPAILLEEVNALERPKDLTLYDLA</sequence>
<dbReference type="AlphaFoldDB" id="S3DKU0"/>
<reference evidence="1 2" key="1">
    <citation type="journal article" date="2013" name="BMC Genomics">
        <title>Genomics-driven discovery of the pneumocandin biosynthetic gene cluster in the fungus Glarea lozoyensis.</title>
        <authorList>
            <person name="Chen L."/>
            <person name="Yue Q."/>
            <person name="Zhang X."/>
            <person name="Xiang M."/>
            <person name="Wang C."/>
            <person name="Li S."/>
            <person name="Che Y."/>
            <person name="Ortiz-Lopez F.J."/>
            <person name="Bills G.F."/>
            <person name="Liu X."/>
            <person name="An Z."/>
        </authorList>
    </citation>
    <scope>NUCLEOTIDE SEQUENCE [LARGE SCALE GENOMIC DNA]</scope>
    <source>
        <strain evidence="2">ATCC 20868 / MF5171</strain>
    </source>
</reference>
<dbReference type="OrthoDB" id="4487429at2759"/>
<dbReference type="Proteomes" id="UP000016922">
    <property type="component" value="Unassembled WGS sequence"/>
</dbReference>
<evidence type="ECO:0000313" key="2">
    <source>
        <dbReference type="Proteomes" id="UP000016922"/>
    </source>
</evidence>
<organism evidence="1 2">
    <name type="scientific">Glarea lozoyensis (strain ATCC 20868 / MF5171)</name>
    <dbReference type="NCBI Taxonomy" id="1116229"/>
    <lineage>
        <taxon>Eukaryota</taxon>
        <taxon>Fungi</taxon>
        <taxon>Dikarya</taxon>
        <taxon>Ascomycota</taxon>
        <taxon>Pezizomycotina</taxon>
        <taxon>Leotiomycetes</taxon>
        <taxon>Helotiales</taxon>
        <taxon>Helotiaceae</taxon>
        <taxon>Glarea</taxon>
    </lineage>
</organism>
<gene>
    <name evidence="1" type="ORF">GLAREA_07810</name>
</gene>
<dbReference type="eggNOG" id="ENOG502T2QG">
    <property type="taxonomic scope" value="Eukaryota"/>
</dbReference>
<dbReference type="KEGG" id="glz:GLAREA_07810"/>
<protein>
    <submittedName>
        <fullName evidence="1">Uncharacterized protein</fullName>
    </submittedName>
</protein>